<evidence type="ECO:0000313" key="3">
    <source>
        <dbReference type="EMBL" id="EDL90465.1"/>
    </source>
</evidence>
<name>A6JYN8_RAT</name>
<dbReference type="Pfam" id="PF21047">
    <property type="entry name" value="HEAT_Maestro"/>
    <property type="match status" value="1"/>
</dbReference>
<dbReference type="Proteomes" id="UP000234681">
    <property type="component" value="Chromosome 5"/>
</dbReference>
<dbReference type="AlphaFoldDB" id="A6JYN8"/>
<dbReference type="SUPFAM" id="SSF48371">
    <property type="entry name" value="ARM repeat"/>
    <property type="match status" value="1"/>
</dbReference>
<sequence length="415" mass="46833">MQEKDESKAEVIQTLYHQTLDSLQKLLNALFIEDPTPAGLKSILEPLGPWMNSGKVHERARAVNSNVSVLNYTLVTLPFFVSSGFPTLGLLLGRLLLRIGDPDEEIGREALDGITILYTILDLQKRTKNKEEINKKELYETNKRFLGPYNPASPCQNILRVIAEFGDFLGPQQVRDLLLAALEGLKDISETQGKDSIEMMQLASEVMLSSVLEWYRHRALEVIPEIMQGIYMQLSHIQEPRAREVALLPISFLASSFMTEVVVALLMCPLPLDSCVGRVRRIYPQLLLALLIQVHYHIGLNLPSRVAPRKDSKDDIQPPLFVPVRWMVKVVKTLLLKMGCSYESAFLEEQGGWELMGQAESHYRAVSLLARAMVHYSCQELCRILYLLIPLLERGDERHKITATAFFVEVGPGAL</sequence>
<dbReference type="PANTHER" id="PTHR23120">
    <property type="entry name" value="MAESTRO-RELATED HEAT DOMAIN-CONTAINING"/>
    <property type="match status" value="1"/>
</dbReference>
<evidence type="ECO:0000313" key="4">
    <source>
        <dbReference type="Proteomes" id="UP000234681"/>
    </source>
</evidence>
<feature type="transmembrane region" description="Helical" evidence="1">
    <location>
        <begin position="69"/>
        <end position="92"/>
    </location>
</feature>
<evidence type="ECO:0000259" key="2">
    <source>
        <dbReference type="Pfam" id="PF21047"/>
    </source>
</evidence>
<organism evidence="3 4">
    <name type="scientific">Rattus norvegicus</name>
    <name type="common">Rat</name>
    <dbReference type="NCBI Taxonomy" id="10116"/>
    <lineage>
        <taxon>Eukaryota</taxon>
        <taxon>Metazoa</taxon>
        <taxon>Chordata</taxon>
        <taxon>Craniata</taxon>
        <taxon>Vertebrata</taxon>
        <taxon>Euteleostomi</taxon>
        <taxon>Mammalia</taxon>
        <taxon>Eutheria</taxon>
        <taxon>Euarchontoglires</taxon>
        <taxon>Glires</taxon>
        <taxon>Rodentia</taxon>
        <taxon>Myomorpha</taxon>
        <taxon>Muroidea</taxon>
        <taxon>Muridae</taxon>
        <taxon>Murinae</taxon>
        <taxon>Rattus</taxon>
    </lineage>
</organism>
<gene>
    <name evidence="3" type="primary">RGD1563440_predicted</name>
    <name evidence="3" type="ORF">rCG_50301</name>
</gene>
<keyword evidence="1" id="KW-1133">Transmembrane helix</keyword>
<reference evidence="3 4" key="1">
    <citation type="submission" date="2005-09" db="EMBL/GenBank/DDBJ databases">
        <authorList>
            <person name="Mural R.J."/>
            <person name="Li P.W."/>
            <person name="Adams M.D."/>
            <person name="Amanatides P.G."/>
            <person name="Baden-Tillson H."/>
            <person name="Barnstead M."/>
            <person name="Chin S.H."/>
            <person name="Dew I."/>
            <person name="Evans C.A."/>
            <person name="Ferriera S."/>
            <person name="Flanigan M."/>
            <person name="Fosler C."/>
            <person name="Glodek A."/>
            <person name="Gu Z."/>
            <person name="Holt R.A."/>
            <person name="Jennings D."/>
            <person name="Kraft C.L."/>
            <person name="Lu F."/>
            <person name="Nguyen T."/>
            <person name="Nusskern D.R."/>
            <person name="Pfannkoch C.M."/>
            <person name="Sitter C."/>
            <person name="Sutton G.G."/>
            <person name="Venter J.C."/>
            <person name="Wang Z."/>
            <person name="Woodage T."/>
            <person name="Zheng X.H."/>
            <person name="Zhong F."/>
        </authorList>
    </citation>
    <scope>NUCLEOTIDE SEQUENCE [LARGE SCALE GENOMIC DNA]</scope>
    <source>
        <strain>BN</strain>
        <strain evidence="4">Sprague-Dawley</strain>
    </source>
</reference>
<dbReference type="InterPro" id="IPR045206">
    <property type="entry name" value="Maestro_heat-like_prot"/>
</dbReference>
<feature type="domain" description="Maestro-like HEAT-repeats" evidence="2">
    <location>
        <begin position="57"/>
        <end position="276"/>
    </location>
</feature>
<proteinExistence type="predicted"/>
<evidence type="ECO:0000256" key="1">
    <source>
        <dbReference type="SAM" id="Phobius"/>
    </source>
</evidence>
<keyword evidence="1" id="KW-0812">Transmembrane</keyword>
<dbReference type="PANTHER" id="PTHR23120:SF17">
    <property type="entry name" value="MAESTRO HEAT-LIKE REPEAT-CONTAINING PROTEIN FAMILY MEMBER 7"/>
    <property type="match status" value="1"/>
</dbReference>
<dbReference type="InterPro" id="IPR016024">
    <property type="entry name" value="ARM-type_fold"/>
</dbReference>
<accession>A6JYN8</accession>
<dbReference type="InterPro" id="IPR048465">
    <property type="entry name" value="Maestro-like_HEAT"/>
</dbReference>
<dbReference type="EMBL" id="CH474008">
    <property type="protein sequence ID" value="EDL90465.1"/>
    <property type="molecule type" value="Genomic_DNA"/>
</dbReference>
<keyword evidence="1" id="KW-0472">Membrane</keyword>
<protein>
    <submittedName>
        <fullName evidence="3">Uncharacterized protein RGD1563440_predicted</fullName>
    </submittedName>
</protein>